<dbReference type="AlphaFoldDB" id="A0A1L9R896"/>
<dbReference type="PROSITE" id="PS00455">
    <property type="entry name" value="AMP_BINDING"/>
    <property type="match status" value="1"/>
</dbReference>
<evidence type="ECO:0000256" key="5">
    <source>
        <dbReference type="ARBA" id="ARBA00036813"/>
    </source>
</evidence>
<dbReference type="InterPro" id="IPR042099">
    <property type="entry name" value="ANL_N_sf"/>
</dbReference>
<organism evidence="7 8">
    <name type="scientific">Aspergillus wentii DTO 134E9</name>
    <dbReference type="NCBI Taxonomy" id="1073089"/>
    <lineage>
        <taxon>Eukaryota</taxon>
        <taxon>Fungi</taxon>
        <taxon>Dikarya</taxon>
        <taxon>Ascomycota</taxon>
        <taxon>Pezizomycotina</taxon>
        <taxon>Eurotiomycetes</taxon>
        <taxon>Eurotiomycetidae</taxon>
        <taxon>Eurotiales</taxon>
        <taxon>Aspergillaceae</taxon>
        <taxon>Aspergillus</taxon>
        <taxon>Aspergillus subgen. Cremei</taxon>
    </lineage>
</organism>
<name>A0A1L9R896_ASPWE</name>
<dbReference type="OrthoDB" id="1700726at2759"/>
<dbReference type="PANTHER" id="PTHR43272:SF83">
    <property type="entry name" value="ACYL-COA SYNTHETASE LONG-CHAIN, ISOFORM J"/>
    <property type="match status" value="1"/>
</dbReference>
<dbReference type="RefSeq" id="XP_040684823.1">
    <property type="nucleotide sequence ID" value="XM_040838053.1"/>
</dbReference>
<evidence type="ECO:0000313" key="8">
    <source>
        <dbReference type="Proteomes" id="UP000184383"/>
    </source>
</evidence>
<dbReference type="GO" id="GO:0005886">
    <property type="term" value="C:plasma membrane"/>
    <property type="evidence" value="ECO:0007669"/>
    <property type="project" value="TreeGrafter"/>
</dbReference>
<dbReference type="SUPFAM" id="SSF56801">
    <property type="entry name" value="Acetyl-CoA synthetase-like"/>
    <property type="match status" value="1"/>
</dbReference>
<dbReference type="InterPro" id="IPR000873">
    <property type="entry name" value="AMP-dep_synth/lig_dom"/>
</dbReference>
<evidence type="ECO:0000256" key="1">
    <source>
        <dbReference type="ARBA" id="ARBA00006432"/>
    </source>
</evidence>
<comment type="similarity">
    <text evidence="1">Belongs to the ATP-dependent AMP-binding enzyme family.</text>
</comment>
<feature type="domain" description="AMP-dependent synthetase/ligase" evidence="6">
    <location>
        <begin position="105"/>
        <end position="521"/>
    </location>
</feature>
<dbReference type="CDD" id="cd17639">
    <property type="entry name" value="LC_FACS_euk1"/>
    <property type="match status" value="1"/>
</dbReference>
<dbReference type="VEuPathDB" id="FungiDB:ASPWEDRAFT_54406"/>
<keyword evidence="8" id="KW-1185">Reference proteome</keyword>
<dbReference type="GO" id="GO:0035336">
    <property type="term" value="P:long-chain fatty-acyl-CoA metabolic process"/>
    <property type="evidence" value="ECO:0007669"/>
    <property type="project" value="TreeGrafter"/>
</dbReference>
<comment type="catalytic activity">
    <reaction evidence="5">
        <text>a long-chain fatty acid + ATP + CoA = a long-chain fatty acyl-CoA + AMP + diphosphate</text>
        <dbReference type="Rhea" id="RHEA:15421"/>
        <dbReference type="ChEBI" id="CHEBI:30616"/>
        <dbReference type="ChEBI" id="CHEBI:33019"/>
        <dbReference type="ChEBI" id="CHEBI:57287"/>
        <dbReference type="ChEBI" id="CHEBI:57560"/>
        <dbReference type="ChEBI" id="CHEBI:83139"/>
        <dbReference type="ChEBI" id="CHEBI:456215"/>
        <dbReference type="EC" id="6.2.1.3"/>
    </reaction>
</comment>
<dbReference type="GO" id="GO:0004467">
    <property type="term" value="F:long-chain fatty acid-CoA ligase activity"/>
    <property type="evidence" value="ECO:0007669"/>
    <property type="project" value="UniProtKB-EC"/>
</dbReference>
<dbReference type="Pfam" id="PF00501">
    <property type="entry name" value="AMP-binding"/>
    <property type="match status" value="1"/>
</dbReference>
<keyword evidence="3" id="KW-0547">Nucleotide-binding</keyword>
<sequence>MSKSQIHLQPRMSKKPPFTVEVPGCEPVEGETIPRRLPKSKDGLILRPSEDVATTYDNFRRSARMFGNSKAVGSRRLIKTHVENKKVKKVVDGVEQEVDKQWTYFEMSGYTFKSFIEYEALALQLGCGLRKLGLEKDNKIHLYGATSAHWLAMSHGAASQSFTIVTAYDTLGEEGLKHSLVQTSSAAIFLDPSLVRSLGNVLKDVKSIKHVIWNTDQEPKQADLDKLKADFDYLNIMSIEDLRKLGEENPVDPVPPSAEDLCCIMYTSGSTGPPKGVPLTHKNVIAATAGVNEIVGPYIGPSDTLLTYLPQAHILEFMFENLCLFWGGTMGYGNPRTLSEGSMRNCKGDIRELQPTILVGVPAVWETVKKGVLSNLNKASFLVKGLFWGAMSAKNFLMATGIPGAEMGASILDAVVFRKLKEATGGRLRIVMNGGGPISKETQKFLSMAIAPMISGYGLTETAAMGALNDPMAWNPDALGEIPASVEVKLVDFPDAGYLAKNNPPQGEIFIRGGSVSSYYWDNEEETKGAFAEGGWFMTGDIGEFDKYGHLKIIDRKKNLVKTLNGEYIALEKLESVYRSSPVVGNICVYAAQDQDKPIAIIVPAEPALKKLASENGIKGDTLEQLVHNEDLKSIVLTQLTAAGKAGGLKGIELVKGVVMSDEEWTPQNGYMTAAQKLQRKKIVTKHQQDVDRAYGKK</sequence>
<dbReference type="InterPro" id="IPR020845">
    <property type="entry name" value="AMP-binding_CS"/>
</dbReference>
<dbReference type="EMBL" id="KV878216">
    <property type="protein sequence ID" value="OJJ31146.1"/>
    <property type="molecule type" value="Genomic_DNA"/>
</dbReference>
<dbReference type="PANTHER" id="PTHR43272">
    <property type="entry name" value="LONG-CHAIN-FATTY-ACID--COA LIGASE"/>
    <property type="match status" value="1"/>
</dbReference>
<reference evidence="8" key="1">
    <citation type="journal article" date="2017" name="Genome Biol.">
        <title>Comparative genomics reveals high biological diversity and specific adaptations in the industrially and medically important fungal genus Aspergillus.</title>
        <authorList>
            <person name="de Vries R.P."/>
            <person name="Riley R."/>
            <person name="Wiebenga A."/>
            <person name="Aguilar-Osorio G."/>
            <person name="Amillis S."/>
            <person name="Uchima C.A."/>
            <person name="Anderluh G."/>
            <person name="Asadollahi M."/>
            <person name="Askin M."/>
            <person name="Barry K."/>
            <person name="Battaglia E."/>
            <person name="Bayram O."/>
            <person name="Benocci T."/>
            <person name="Braus-Stromeyer S.A."/>
            <person name="Caldana C."/>
            <person name="Canovas D."/>
            <person name="Cerqueira G.C."/>
            <person name="Chen F."/>
            <person name="Chen W."/>
            <person name="Choi C."/>
            <person name="Clum A."/>
            <person name="Dos Santos R.A."/>
            <person name="Damasio A.R."/>
            <person name="Diallinas G."/>
            <person name="Emri T."/>
            <person name="Fekete E."/>
            <person name="Flipphi M."/>
            <person name="Freyberg S."/>
            <person name="Gallo A."/>
            <person name="Gournas C."/>
            <person name="Habgood R."/>
            <person name="Hainaut M."/>
            <person name="Harispe M.L."/>
            <person name="Henrissat B."/>
            <person name="Hilden K.S."/>
            <person name="Hope R."/>
            <person name="Hossain A."/>
            <person name="Karabika E."/>
            <person name="Karaffa L."/>
            <person name="Karanyi Z."/>
            <person name="Krasevec N."/>
            <person name="Kuo A."/>
            <person name="Kusch H."/>
            <person name="LaButti K."/>
            <person name="Lagendijk E.L."/>
            <person name="Lapidus A."/>
            <person name="Levasseur A."/>
            <person name="Lindquist E."/>
            <person name="Lipzen A."/>
            <person name="Logrieco A.F."/>
            <person name="MacCabe A."/>
            <person name="Maekelae M.R."/>
            <person name="Malavazi I."/>
            <person name="Melin P."/>
            <person name="Meyer V."/>
            <person name="Mielnichuk N."/>
            <person name="Miskei M."/>
            <person name="Molnar A.P."/>
            <person name="Mule G."/>
            <person name="Ngan C.Y."/>
            <person name="Orejas M."/>
            <person name="Orosz E."/>
            <person name="Ouedraogo J.P."/>
            <person name="Overkamp K.M."/>
            <person name="Park H.-S."/>
            <person name="Perrone G."/>
            <person name="Piumi F."/>
            <person name="Punt P.J."/>
            <person name="Ram A.F."/>
            <person name="Ramon A."/>
            <person name="Rauscher S."/>
            <person name="Record E."/>
            <person name="Riano-Pachon D.M."/>
            <person name="Robert V."/>
            <person name="Roehrig J."/>
            <person name="Ruller R."/>
            <person name="Salamov A."/>
            <person name="Salih N.S."/>
            <person name="Samson R.A."/>
            <person name="Sandor E."/>
            <person name="Sanguinetti M."/>
            <person name="Schuetze T."/>
            <person name="Sepcic K."/>
            <person name="Shelest E."/>
            <person name="Sherlock G."/>
            <person name="Sophianopoulou V."/>
            <person name="Squina F.M."/>
            <person name="Sun H."/>
            <person name="Susca A."/>
            <person name="Todd R.B."/>
            <person name="Tsang A."/>
            <person name="Unkles S.E."/>
            <person name="van de Wiele N."/>
            <person name="van Rossen-Uffink D."/>
            <person name="Oliveira J.V."/>
            <person name="Vesth T.C."/>
            <person name="Visser J."/>
            <person name="Yu J.-H."/>
            <person name="Zhou M."/>
            <person name="Andersen M.R."/>
            <person name="Archer D.B."/>
            <person name="Baker S.E."/>
            <person name="Benoit I."/>
            <person name="Brakhage A.A."/>
            <person name="Braus G.H."/>
            <person name="Fischer R."/>
            <person name="Frisvad J.C."/>
            <person name="Goldman G.H."/>
            <person name="Houbraken J."/>
            <person name="Oakley B."/>
            <person name="Pocsi I."/>
            <person name="Scazzocchio C."/>
            <person name="Seiboth B."/>
            <person name="vanKuyk P.A."/>
            <person name="Wortman J."/>
            <person name="Dyer P.S."/>
            <person name="Grigoriev I.V."/>
        </authorList>
    </citation>
    <scope>NUCLEOTIDE SEQUENCE [LARGE SCALE GENOMIC DNA]</scope>
    <source>
        <strain evidence="8">DTO 134E9</strain>
    </source>
</reference>
<dbReference type="GO" id="GO:0005524">
    <property type="term" value="F:ATP binding"/>
    <property type="evidence" value="ECO:0007669"/>
    <property type="project" value="UniProtKB-KW"/>
</dbReference>
<proteinExistence type="inferred from homology"/>
<dbReference type="GO" id="GO:0005783">
    <property type="term" value="C:endoplasmic reticulum"/>
    <property type="evidence" value="ECO:0007669"/>
    <property type="project" value="TreeGrafter"/>
</dbReference>
<dbReference type="STRING" id="1073089.A0A1L9R896"/>
<gene>
    <name evidence="7" type="ORF">ASPWEDRAFT_54406</name>
</gene>
<keyword evidence="2" id="KW-0436">Ligase</keyword>
<dbReference type="GO" id="GO:0005811">
    <property type="term" value="C:lipid droplet"/>
    <property type="evidence" value="ECO:0007669"/>
    <property type="project" value="TreeGrafter"/>
</dbReference>
<evidence type="ECO:0000259" key="6">
    <source>
        <dbReference type="Pfam" id="PF00501"/>
    </source>
</evidence>
<evidence type="ECO:0000256" key="2">
    <source>
        <dbReference type="ARBA" id="ARBA00022598"/>
    </source>
</evidence>
<dbReference type="Proteomes" id="UP000184383">
    <property type="component" value="Unassembled WGS sequence"/>
</dbReference>
<evidence type="ECO:0000256" key="3">
    <source>
        <dbReference type="ARBA" id="ARBA00022741"/>
    </source>
</evidence>
<dbReference type="GeneID" id="63753901"/>
<evidence type="ECO:0000256" key="4">
    <source>
        <dbReference type="ARBA" id="ARBA00022840"/>
    </source>
</evidence>
<keyword evidence="4" id="KW-0067">ATP-binding</keyword>
<evidence type="ECO:0000313" key="7">
    <source>
        <dbReference type="EMBL" id="OJJ31146.1"/>
    </source>
</evidence>
<protein>
    <recommendedName>
        <fullName evidence="6">AMP-dependent synthetase/ligase domain-containing protein</fullName>
    </recommendedName>
</protein>
<accession>A0A1L9R896</accession>
<dbReference type="Gene3D" id="3.40.50.12780">
    <property type="entry name" value="N-terminal domain of ligase-like"/>
    <property type="match status" value="1"/>
</dbReference>